<evidence type="ECO:0000256" key="10">
    <source>
        <dbReference type="HAMAP-Rule" id="MF_02019"/>
    </source>
</evidence>
<dbReference type="Pfam" id="PF02875">
    <property type="entry name" value="Mur_ligase_C"/>
    <property type="match status" value="1"/>
</dbReference>
<dbReference type="Gene3D" id="3.90.190.20">
    <property type="entry name" value="Mur ligase, C-terminal domain"/>
    <property type="match status" value="1"/>
</dbReference>
<keyword evidence="4 10" id="KW-0547">Nucleotide-binding</keyword>
<evidence type="ECO:0000256" key="1">
    <source>
        <dbReference type="ARBA" id="ARBA00022490"/>
    </source>
</evidence>
<dbReference type="GO" id="GO:0005524">
    <property type="term" value="F:ATP binding"/>
    <property type="evidence" value="ECO:0007669"/>
    <property type="project" value="UniProtKB-UniRule"/>
</dbReference>
<dbReference type="InterPro" id="IPR036565">
    <property type="entry name" value="Mur-like_cat_sf"/>
</dbReference>
<dbReference type="SUPFAM" id="SSF53623">
    <property type="entry name" value="MurD-like peptide ligases, catalytic domain"/>
    <property type="match status" value="1"/>
</dbReference>
<comment type="pathway">
    <text evidence="10 11">Cell wall biogenesis; peptidoglycan biosynthesis.</text>
</comment>
<keyword evidence="9 10" id="KW-0961">Cell wall biogenesis/degradation</keyword>
<comment type="catalytic activity">
    <reaction evidence="10 11">
        <text>D-alanyl-D-alanine + UDP-N-acetyl-alpha-D-muramoyl-L-alanyl-gamma-D-glutamyl-meso-2,6-diaminopimelate + ATP = UDP-N-acetyl-alpha-D-muramoyl-L-alanyl-gamma-D-glutamyl-meso-2,6-diaminopimeloyl-D-alanyl-D-alanine + ADP + phosphate + H(+)</text>
        <dbReference type="Rhea" id="RHEA:28374"/>
        <dbReference type="ChEBI" id="CHEBI:15378"/>
        <dbReference type="ChEBI" id="CHEBI:30616"/>
        <dbReference type="ChEBI" id="CHEBI:43474"/>
        <dbReference type="ChEBI" id="CHEBI:57822"/>
        <dbReference type="ChEBI" id="CHEBI:61386"/>
        <dbReference type="ChEBI" id="CHEBI:83905"/>
        <dbReference type="ChEBI" id="CHEBI:456216"/>
        <dbReference type="EC" id="6.3.2.10"/>
    </reaction>
</comment>
<dbReference type="EMBL" id="JAHLFV010000200">
    <property type="protein sequence ID" value="MBU3850614.1"/>
    <property type="molecule type" value="Genomic_DNA"/>
</dbReference>
<dbReference type="HAMAP" id="MF_02019">
    <property type="entry name" value="MurF"/>
    <property type="match status" value="1"/>
</dbReference>
<keyword evidence="7 10" id="KW-0573">Peptidoglycan synthesis</keyword>
<feature type="binding site" evidence="10">
    <location>
        <begin position="135"/>
        <end position="141"/>
    </location>
    <ligand>
        <name>ATP</name>
        <dbReference type="ChEBI" id="CHEBI:30616"/>
    </ligand>
</feature>
<comment type="caution">
    <text evidence="15">The sequence shown here is derived from an EMBL/GenBank/DDBJ whole genome shotgun (WGS) entry which is preliminary data.</text>
</comment>
<dbReference type="AlphaFoldDB" id="A0A9E2L2L6"/>
<dbReference type="Pfam" id="PF01225">
    <property type="entry name" value="Mur_ligase"/>
    <property type="match status" value="1"/>
</dbReference>
<dbReference type="GO" id="GO:0071555">
    <property type="term" value="P:cell wall organization"/>
    <property type="evidence" value="ECO:0007669"/>
    <property type="project" value="UniProtKB-KW"/>
</dbReference>
<dbReference type="EC" id="6.3.2.10" evidence="10 11"/>
<dbReference type="InterPro" id="IPR000713">
    <property type="entry name" value="Mur_ligase_N"/>
</dbReference>
<evidence type="ECO:0000256" key="3">
    <source>
        <dbReference type="ARBA" id="ARBA00022618"/>
    </source>
</evidence>
<evidence type="ECO:0000256" key="8">
    <source>
        <dbReference type="ARBA" id="ARBA00023306"/>
    </source>
</evidence>
<keyword evidence="3 10" id="KW-0132">Cell division</keyword>
<dbReference type="PANTHER" id="PTHR43024">
    <property type="entry name" value="UDP-N-ACETYLMURAMOYL-TRIPEPTIDE--D-ALANYL-D-ALANINE LIGASE"/>
    <property type="match status" value="1"/>
</dbReference>
<keyword evidence="5 10" id="KW-0067">ATP-binding</keyword>
<dbReference type="Pfam" id="PF08245">
    <property type="entry name" value="Mur_ligase_M"/>
    <property type="match status" value="1"/>
</dbReference>
<dbReference type="GO" id="GO:0008360">
    <property type="term" value="P:regulation of cell shape"/>
    <property type="evidence" value="ECO:0007669"/>
    <property type="project" value="UniProtKB-KW"/>
</dbReference>
<reference evidence="15" key="2">
    <citation type="submission" date="2021-04" db="EMBL/GenBank/DDBJ databases">
        <authorList>
            <person name="Gilroy R."/>
        </authorList>
    </citation>
    <scope>NUCLEOTIDE SEQUENCE</scope>
    <source>
        <strain evidence="15">Gambia15-2214</strain>
    </source>
</reference>
<accession>A0A9E2L2L6</accession>
<evidence type="ECO:0000259" key="12">
    <source>
        <dbReference type="Pfam" id="PF01225"/>
    </source>
</evidence>
<evidence type="ECO:0000259" key="13">
    <source>
        <dbReference type="Pfam" id="PF02875"/>
    </source>
</evidence>
<dbReference type="GO" id="GO:0047480">
    <property type="term" value="F:UDP-N-acetylmuramoyl-tripeptide-D-alanyl-D-alanine ligase activity"/>
    <property type="evidence" value="ECO:0007669"/>
    <property type="project" value="UniProtKB-UniRule"/>
</dbReference>
<dbReference type="PANTHER" id="PTHR43024:SF1">
    <property type="entry name" value="UDP-N-ACETYLMURAMOYL-TRIPEPTIDE--D-ALANYL-D-ALANINE LIGASE"/>
    <property type="match status" value="1"/>
</dbReference>
<evidence type="ECO:0000256" key="11">
    <source>
        <dbReference type="RuleBase" id="RU004136"/>
    </source>
</evidence>
<evidence type="ECO:0000256" key="4">
    <source>
        <dbReference type="ARBA" id="ARBA00022741"/>
    </source>
</evidence>
<dbReference type="InterPro" id="IPR013221">
    <property type="entry name" value="Mur_ligase_cen"/>
</dbReference>
<dbReference type="GO" id="GO:0005737">
    <property type="term" value="C:cytoplasm"/>
    <property type="evidence" value="ECO:0007669"/>
    <property type="project" value="UniProtKB-SubCell"/>
</dbReference>
<keyword evidence="1 10" id="KW-0963">Cytoplasm</keyword>
<dbReference type="SUPFAM" id="SSF63418">
    <property type="entry name" value="MurE/MurF N-terminal domain"/>
    <property type="match status" value="1"/>
</dbReference>
<comment type="subcellular location">
    <subcellularLocation>
        <location evidence="10 11">Cytoplasm</location>
    </subcellularLocation>
</comment>
<dbReference type="NCBIfam" id="TIGR01143">
    <property type="entry name" value="murF"/>
    <property type="match status" value="1"/>
</dbReference>
<comment type="function">
    <text evidence="10 11">Involved in cell wall formation. Catalyzes the final step in the synthesis of UDP-N-acetylmuramoyl-pentapeptide, the precursor of murein.</text>
</comment>
<evidence type="ECO:0000259" key="14">
    <source>
        <dbReference type="Pfam" id="PF08245"/>
    </source>
</evidence>
<dbReference type="InterPro" id="IPR051046">
    <property type="entry name" value="MurCDEF_CellWall_CoF430Synth"/>
</dbReference>
<dbReference type="Gene3D" id="3.40.1390.10">
    <property type="entry name" value="MurE/MurF, N-terminal domain"/>
    <property type="match status" value="1"/>
</dbReference>
<name>A0A9E2L2L6_9SPIR</name>
<feature type="domain" description="Mur ligase C-terminal" evidence="13">
    <location>
        <begin position="333"/>
        <end position="476"/>
    </location>
</feature>
<comment type="similarity">
    <text evidence="10">Belongs to the MurCDEF family. MurF subfamily.</text>
</comment>
<sequence>MSTKQCFKQEESLLSLDEVLLAAKGVLLNKEVPETFCFTSVVTDSRQVSAGGLFVPLLGEKQDGHTYIPQALEKGATVVFVVKDKAKETDYVSLFVKRYPTVFFVAVENTLYALQHIACMYVKKFPKLIKIGITGSSGKTTTKEILAHLLSEKYSVIMNQGNLNSETGLPLSVFAIREYHEVGIFEMGMNRRGEISELASVLLPDVGVITNIGTAHIGILGSKDTIAEEKKEIFSNFCEKNVAFIPEQDAYRNFLAQELKGTVIFYGESMVQHVRSLGLKGTAFSYEGIPMVLPLPGKGNFYDCLAGIAVAKSFGLTASEIKTGLSKVTPLFGRSQVIEGAVTIIQDCYNANPDSMDQAVTFFQELEDVSGRKIAILGDMLELGSESLEAHKKIVGQVTHSSVEYVLLVGNCMWEACNGLHIATCGASENGVDIFEKKGPKVFCFADGSQDQIDKATQLLRKILKKGDVVLLKASRSMALERLTTAMQGGKIWAE</sequence>
<evidence type="ECO:0000313" key="15">
    <source>
        <dbReference type="EMBL" id="MBU3850614.1"/>
    </source>
</evidence>
<reference evidence="15" key="1">
    <citation type="journal article" date="2021" name="PeerJ">
        <title>Extensive microbial diversity within the chicken gut microbiome revealed by metagenomics and culture.</title>
        <authorList>
            <person name="Gilroy R."/>
            <person name="Ravi A."/>
            <person name="Getino M."/>
            <person name="Pursley I."/>
            <person name="Horton D.L."/>
            <person name="Alikhan N.F."/>
            <person name="Baker D."/>
            <person name="Gharbi K."/>
            <person name="Hall N."/>
            <person name="Watson M."/>
            <person name="Adriaenssens E.M."/>
            <person name="Foster-Nyarko E."/>
            <person name="Jarju S."/>
            <person name="Secka A."/>
            <person name="Antonio M."/>
            <person name="Oren A."/>
            <person name="Chaudhuri R.R."/>
            <person name="La Ragione R."/>
            <person name="Hildebrand F."/>
            <person name="Pallen M.J."/>
        </authorList>
    </citation>
    <scope>NUCLEOTIDE SEQUENCE</scope>
    <source>
        <strain evidence="15">Gambia15-2214</strain>
    </source>
</reference>
<dbReference type="InterPro" id="IPR036615">
    <property type="entry name" value="Mur_ligase_C_dom_sf"/>
</dbReference>
<feature type="domain" description="Mur ligase central" evidence="14">
    <location>
        <begin position="133"/>
        <end position="311"/>
    </location>
</feature>
<dbReference type="Proteomes" id="UP000823914">
    <property type="component" value="Unassembled WGS sequence"/>
</dbReference>
<keyword evidence="8 10" id="KW-0131">Cell cycle</keyword>
<organism evidence="15 16">
    <name type="scientific">Candidatus Treponema excrementipullorum</name>
    <dbReference type="NCBI Taxonomy" id="2838768"/>
    <lineage>
        <taxon>Bacteria</taxon>
        <taxon>Pseudomonadati</taxon>
        <taxon>Spirochaetota</taxon>
        <taxon>Spirochaetia</taxon>
        <taxon>Spirochaetales</taxon>
        <taxon>Treponemataceae</taxon>
        <taxon>Treponema</taxon>
    </lineage>
</organism>
<evidence type="ECO:0000256" key="6">
    <source>
        <dbReference type="ARBA" id="ARBA00022960"/>
    </source>
</evidence>
<dbReference type="InterPro" id="IPR005863">
    <property type="entry name" value="UDP-N-AcMur_synth"/>
</dbReference>
<dbReference type="SUPFAM" id="SSF53244">
    <property type="entry name" value="MurD-like peptide ligases, peptide-binding domain"/>
    <property type="match status" value="1"/>
</dbReference>
<dbReference type="InterPro" id="IPR035911">
    <property type="entry name" value="MurE/MurF_N"/>
</dbReference>
<proteinExistence type="inferred from homology"/>
<gene>
    <name evidence="10 15" type="primary">murF</name>
    <name evidence="15" type="ORF">IAA16_08615</name>
</gene>
<feature type="domain" description="Mur ligase N-terminal catalytic" evidence="12">
    <location>
        <begin position="39"/>
        <end position="86"/>
    </location>
</feature>
<keyword evidence="2 10" id="KW-0436">Ligase</keyword>
<evidence type="ECO:0000256" key="5">
    <source>
        <dbReference type="ARBA" id="ARBA00022840"/>
    </source>
</evidence>
<dbReference type="GO" id="GO:0009252">
    <property type="term" value="P:peptidoglycan biosynthetic process"/>
    <property type="evidence" value="ECO:0007669"/>
    <property type="project" value="UniProtKB-UniRule"/>
</dbReference>
<evidence type="ECO:0000256" key="9">
    <source>
        <dbReference type="ARBA" id="ARBA00023316"/>
    </source>
</evidence>
<protein>
    <recommendedName>
        <fullName evidence="10 11">UDP-N-acetylmuramoyl-tripeptide--D-alanyl-D-alanine ligase</fullName>
        <ecNumber evidence="10 11">6.3.2.10</ecNumber>
    </recommendedName>
    <alternativeName>
        <fullName evidence="10">D-alanyl-D-alanine-adding enzyme</fullName>
    </alternativeName>
</protein>
<evidence type="ECO:0000256" key="7">
    <source>
        <dbReference type="ARBA" id="ARBA00022984"/>
    </source>
</evidence>
<keyword evidence="6 10" id="KW-0133">Cell shape</keyword>
<evidence type="ECO:0000313" key="16">
    <source>
        <dbReference type="Proteomes" id="UP000823914"/>
    </source>
</evidence>
<dbReference type="GO" id="GO:0051301">
    <property type="term" value="P:cell division"/>
    <property type="evidence" value="ECO:0007669"/>
    <property type="project" value="UniProtKB-KW"/>
</dbReference>
<dbReference type="Gene3D" id="3.40.1190.10">
    <property type="entry name" value="Mur-like, catalytic domain"/>
    <property type="match status" value="1"/>
</dbReference>
<dbReference type="InterPro" id="IPR004101">
    <property type="entry name" value="Mur_ligase_C"/>
</dbReference>
<evidence type="ECO:0000256" key="2">
    <source>
        <dbReference type="ARBA" id="ARBA00022598"/>
    </source>
</evidence>